<gene>
    <name evidence="2" type="ORF">KC19_12G142400</name>
</gene>
<dbReference type="AlphaFoldDB" id="A0A8T0GCV6"/>
<dbReference type="Proteomes" id="UP000822688">
    <property type="component" value="Chromosome 12"/>
</dbReference>
<evidence type="ECO:0000313" key="2">
    <source>
        <dbReference type="EMBL" id="KAG0555072.1"/>
    </source>
</evidence>
<feature type="region of interest" description="Disordered" evidence="1">
    <location>
        <begin position="132"/>
        <end position="185"/>
    </location>
</feature>
<proteinExistence type="predicted"/>
<reference evidence="2" key="1">
    <citation type="submission" date="2020-06" db="EMBL/GenBank/DDBJ databases">
        <title>WGS assembly of Ceratodon purpureus strain R40.</title>
        <authorList>
            <person name="Carey S.B."/>
            <person name="Jenkins J."/>
            <person name="Shu S."/>
            <person name="Lovell J.T."/>
            <person name="Sreedasyam A."/>
            <person name="Maumus F."/>
            <person name="Tiley G.P."/>
            <person name="Fernandez-Pozo N."/>
            <person name="Barry K."/>
            <person name="Chen C."/>
            <person name="Wang M."/>
            <person name="Lipzen A."/>
            <person name="Daum C."/>
            <person name="Saski C.A."/>
            <person name="Payton A.C."/>
            <person name="Mcbreen J.C."/>
            <person name="Conrad R.E."/>
            <person name="Kollar L.M."/>
            <person name="Olsson S."/>
            <person name="Huttunen S."/>
            <person name="Landis J.B."/>
            <person name="Wickett N.J."/>
            <person name="Johnson M.G."/>
            <person name="Rensing S.A."/>
            <person name="Grimwood J."/>
            <person name="Schmutz J."/>
            <person name="Mcdaniel S.F."/>
        </authorList>
    </citation>
    <scope>NUCLEOTIDE SEQUENCE</scope>
    <source>
        <strain evidence="2">R40</strain>
    </source>
</reference>
<feature type="region of interest" description="Disordered" evidence="1">
    <location>
        <begin position="24"/>
        <end position="43"/>
    </location>
</feature>
<comment type="caution">
    <text evidence="2">The sequence shown here is derived from an EMBL/GenBank/DDBJ whole genome shotgun (WGS) entry which is preliminary data.</text>
</comment>
<keyword evidence="3" id="KW-1185">Reference proteome</keyword>
<feature type="region of interest" description="Disordered" evidence="1">
    <location>
        <begin position="249"/>
        <end position="284"/>
    </location>
</feature>
<dbReference type="EMBL" id="CM026433">
    <property type="protein sequence ID" value="KAG0555072.1"/>
    <property type="molecule type" value="Genomic_DNA"/>
</dbReference>
<feature type="compositionally biased region" description="Low complexity" evidence="1">
    <location>
        <begin position="154"/>
        <end position="185"/>
    </location>
</feature>
<evidence type="ECO:0000313" key="3">
    <source>
        <dbReference type="Proteomes" id="UP000822688"/>
    </source>
</evidence>
<organism evidence="2 3">
    <name type="scientific">Ceratodon purpureus</name>
    <name type="common">Fire moss</name>
    <name type="synonym">Dicranum purpureum</name>
    <dbReference type="NCBI Taxonomy" id="3225"/>
    <lineage>
        <taxon>Eukaryota</taxon>
        <taxon>Viridiplantae</taxon>
        <taxon>Streptophyta</taxon>
        <taxon>Embryophyta</taxon>
        <taxon>Bryophyta</taxon>
        <taxon>Bryophytina</taxon>
        <taxon>Bryopsida</taxon>
        <taxon>Dicranidae</taxon>
        <taxon>Pseudoditrichales</taxon>
        <taxon>Ditrichaceae</taxon>
        <taxon>Ceratodon</taxon>
    </lineage>
</organism>
<evidence type="ECO:0000256" key="1">
    <source>
        <dbReference type="SAM" id="MobiDB-lite"/>
    </source>
</evidence>
<protein>
    <submittedName>
        <fullName evidence="2">Uncharacterized protein</fullName>
    </submittedName>
</protein>
<sequence>MVSKCEPGKMFSVAKLETPALRSKLDYSGGSPVPSPEAGTSSRVRVPIDIAELPLDSACEPPSPSSKHSAGYHVGGKILKFLKLRKSSKSSAIVSQEALQPALTTFRFQDQGNMSKRFASVEDVDLERYHYDSDEHSENVSTSGANCERRRRNSCSTSASSSTRSSASAQSFRSMTSRSSVTTPRSSFILGSGYQSNAQLMANILISISHLDEEDENGSDHDHPTLNGPHESAWHQPRDEILAASPGGARISSAKQSSGRNTPRIGRCSLDVHLTSPGPSRRFGKLDLSRLDKLR</sequence>
<name>A0A8T0GCV6_CERPU</name>
<accession>A0A8T0GCV6</accession>